<feature type="region of interest" description="Disordered" evidence="1">
    <location>
        <begin position="86"/>
        <end position="148"/>
    </location>
</feature>
<dbReference type="Proteomes" id="UP001308179">
    <property type="component" value="Unassembled WGS sequence"/>
</dbReference>
<keyword evidence="3" id="KW-1185">Reference proteome</keyword>
<feature type="compositionally biased region" description="Basic residues" evidence="1">
    <location>
        <begin position="117"/>
        <end position="126"/>
    </location>
</feature>
<protein>
    <submittedName>
        <fullName evidence="2">Uncharacterized protein</fullName>
    </submittedName>
</protein>
<evidence type="ECO:0000313" key="2">
    <source>
        <dbReference type="EMBL" id="KAK5146651.1"/>
    </source>
</evidence>
<dbReference type="EMBL" id="JAVRRR010000076">
    <property type="protein sequence ID" value="KAK5146651.1"/>
    <property type="molecule type" value="Genomic_DNA"/>
</dbReference>
<evidence type="ECO:0000313" key="3">
    <source>
        <dbReference type="Proteomes" id="UP001308179"/>
    </source>
</evidence>
<comment type="caution">
    <text evidence="2">The sequence shown here is derived from an EMBL/GenBank/DDBJ whole genome shotgun (WGS) entry which is preliminary data.</text>
</comment>
<name>A0ABR0LE49_9PEZI</name>
<evidence type="ECO:0000256" key="1">
    <source>
        <dbReference type="SAM" id="MobiDB-lite"/>
    </source>
</evidence>
<gene>
    <name evidence="2" type="ORF">LTR32_001785</name>
</gene>
<proteinExistence type="predicted"/>
<organism evidence="2 3">
    <name type="scientific">Rachicladosporium monterosium</name>
    <dbReference type="NCBI Taxonomy" id="1507873"/>
    <lineage>
        <taxon>Eukaryota</taxon>
        <taxon>Fungi</taxon>
        <taxon>Dikarya</taxon>
        <taxon>Ascomycota</taxon>
        <taxon>Pezizomycotina</taxon>
        <taxon>Dothideomycetes</taxon>
        <taxon>Dothideomycetidae</taxon>
        <taxon>Cladosporiales</taxon>
        <taxon>Cladosporiaceae</taxon>
        <taxon>Rachicladosporium</taxon>
    </lineage>
</organism>
<accession>A0ABR0LE49</accession>
<reference evidence="2 3" key="1">
    <citation type="submission" date="2023-08" db="EMBL/GenBank/DDBJ databases">
        <title>Black Yeasts Isolated from many extreme environments.</title>
        <authorList>
            <person name="Coleine C."/>
            <person name="Stajich J.E."/>
            <person name="Selbmann L."/>
        </authorList>
    </citation>
    <scope>NUCLEOTIDE SEQUENCE [LARGE SCALE GENOMIC DNA]</scope>
    <source>
        <strain evidence="2 3">CCFEE 5386</strain>
    </source>
</reference>
<sequence>MAEPTKVNDMTFLFLMLHAPKSGNVRIGRLDVPRIQLTALQARFQVAADILGLPSAKAAESRYYRLKKAHWDTVGGAELLLKCGTTTQVKPEKGATPKSKKHQLEGDRDDEESPSKKGGKGSAKKMKAGDGDDEAPTKVEPNAEDEFT</sequence>